<dbReference type="OrthoDB" id="8046853at2759"/>
<dbReference type="eggNOG" id="ENOG502T72D">
    <property type="taxonomic scope" value="Eukaryota"/>
</dbReference>
<keyword evidence="3" id="KW-1185">Reference proteome</keyword>
<protein>
    <submittedName>
        <fullName evidence="2">Uncharacterized protein</fullName>
    </submittedName>
</protein>
<dbReference type="AlphaFoldDB" id="B4LU91"/>
<dbReference type="OMA" id="TCERYPH"/>
<accession>B4LU91</accession>
<reference evidence="2 3" key="1">
    <citation type="journal article" date="2007" name="Nature">
        <title>Evolution of genes and genomes on the Drosophila phylogeny.</title>
        <authorList>
            <consortium name="Drosophila 12 Genomes Consortium"/>
            <person name="Clark A.G."/>
            <person name="Eisen M.B."/>
            <person name="Smith D.R."/>
            <person name="Bergman C.M."/>
            <person name="Oliver B."/>
            <person name="Markow T.A."/>
            <person name="Kaufman T.C."/>
            <person name="Kellis M."/>
            <person name="Gelbart W."/>
            <person name="Iyer V.N."/>
            <person name="Pollard D.A."/>
            <person name="Sackton T.B."/>
            <person name="Larracuente A.M."/>
            <person name="Singh N.D."/>
            <person name="Abad J.P."/>
            <person name="Abt D.N."/>
            <person name="Adryan B."/>
            <person name="Aguade M."/>
            <person name="Akashi H."/>
            <person name="Anderson W.W."/>
            <person name="Aquadro C.F."/>
            <person name="Ardell D.H."/>
            <person name="Arguello R."/>
            <person name="Artieri C.G."/>
            <person name="Barbash D.A."/>
            <person name="Barker D."/>
            <person name="Barsanti P."/>
            <person name="Batterham P."/>
            <person name="Batzoglou S."/>
            <person name="Begun D."/>
            <person name="Bhutkar A."/>
            <person name="Blanco E."/>
            <person name="Bosak S.A."/>
            <person name="Bradley R.K."/>
            <person name="Brand A.D."/>
            <person name="Brent M.R."/>
            <person name="Brooks A.N."/>
            <person name="Brown R.H."/>
            <person name="Butlin R.K."/>
            <person name="Caggese C."/>
            <person name="Calvi B.R."/>
            <person name="Bernardo de Carvalho A."/>
            <person name="Caspi A."/>
            <person name="Castrezana S."/>
            <person name="Celniker S.E."/>
            <person name="Chang J.L."/>
            <person name="Chapple C."/>
            <person name="Chatterji S."/>
            <person name="Chinwalla A."/>
            <person name="Civetta A."/>
            <person name="Clifton S.W."/>
            <person name="Comeron J.M."/>
            <person name="Costello J.C."/>
            <person name="Coyne J.A."/>
            <person name="Daub J."/>
            <person name="David R.G."/>
            <person name="Delcher A.L."/>
            <person name="Delehaunty K."/>
            <person name="Do C.B."/>
            <person name="Ebling H."/>
            <person name="Edwards K."/>
            <person name="Eickbush T."/>
            <person name="Evans J.D."/>
            <person name="Filipski A."/>
            <person name="Findeiss S."/>
            <person name="Freyhult E."/>
            <person name="Fulton L."/>
            <person name="Fulton R."/>
            <person name="Garcia A.C."/>
            <person name="Gardiner A."/>
            <person name="Garfield D.A."/>
            <person name="Garvin B.E."/>
            <person name="Gibson G."/>
            <person name="Gilbert D."/>
            <person name="Gnerre S."/>
            <person name="Godfrey J."/>
            <person name="Good R."/>
            <person name="Gotea V."/>
            <person name="Gravely B."/>
            <person name="Greenberg A.J."/>
            <person name="Griffiths-Jones S."/>
            <person name="Gross S."/>
            <person name="Guigo R."/>
            <person name="Gustafson E.A."/>
            <person name="Haerty W."/>
            <person name="Hahn M.W."/>
            <person name="Halligan D.L."/>
            <person name="Halpern A.L."/>
            <person name="Halter G.M."/>
            <person name="Han M.V."/>
            <person name="Heger A."/>
            <person name="Hillier L."/>
            <person name="Hinrichs A.S."/>
            <person name="Holmes I."/>
            <person name="Hoskins R.A."/>
            <person name="Hubisz M.J."/>
            <person name="Hultmark D."/>
            <person name="Huntley M.A."/>
            <person name="Jaffe D.B."/>
            <person name="Jagadeeshan S."/>
            <person name="Jeck W.R."/>
            <person name="Johnson J."/>
            <person name="Jones C.D."/>
            <person name="Jordan W.C."/>
            <person name="Karpen G.H."/>
            <person name="Kataoka E."/>
            <person name="Keightley P.D."/>
            <person name="Kheradpour P."/>
            <person name="Kirkness E.F."/>
            <person name="Koerich L.B."/>
            <person name="Kristiansen K."/>
            <person name="Kudrna D."/>
            <person name="Kulathinal R.J."/>
            <person name="Kumar S."/>
            <person name="Kwok R."/>
            <person name="Lander E."/>
            <person name="Langley C.H."/>
            <person name="Lapoint R."/>
            <person name="Lazzaro B.P."/>
            <person name="Lee S.J."/>
            <person name="Levesque L."/>
            <person name="Li R."/>
            <person name="Lin C.F."/>
            <person name="Lin M.F."/>
            <person name="Lindblad-Toh K."/>
            <person name="Llopart A."/>
            <person name="Long M."/>
            <person name="Low L."/>
            <person name="Lozovsky E."/>
            <person name="Lu J."/>
            <person name="Luo M."/>
            <person name="Machado C.A."/>
            <person name="Makalowski W."/>
            <person name="Marzo M."/>
            <person name="Matsuda M."/>
            <person name="Matzkin L."/>
            <person name="McAllister B."/>
            <person name="McBride C.S."/>
            <person name="McKernan B."/>
            <person name="McKernan K."/>
            <person name="Mendez-Lago M."/>
            <person name="Minx P."/>
            <person name="Mollenhauer M.U."/>
            <person name="Montooth K."/>
            <person name="Mount S.M."/>
            <person name="Mu X."/>
            <person name="Myers E."/>
            <person name="Negre B."/>
            <person name="Newfeld S."/>
            <person name="Nielsen R."/>
            <person name="Noor M.A."/>
            <person name="O'Grady P."/>
            <person name="Pachter L."/>
            <person name="Papaceit M."/>
            <person name="Parisi M.J."/>
            <person name="Parisi M."/>
            <person name="Parts L."/>
            <person name="Pedersen J.S."/>
            <person name="Pesole G."/>
            <person name="Phillippy A.M."/>
            <person name="Ponting C.P."/>
            <person name="Pop M."/>
            <person name="Porcelli D."/>
            <person name="Powell J.R."/>
            <person name="Prohaska S."/>
            <person name="Pruitt K."/>
            <person name="Puig M."/>
            <person name="Quesneville H."/>
            <person name="Ram K.R."/>
            <person name="Rand D."/>
            <person name="Rasmussen M.D."/>
            <person name="Reed L.K."/>
            <person name="Reenan R."/>
            <person name="Reily A."/>
            <person name="Remington K.A."/>
            <person name="Rieger T.T."/>
            <person name="Ritchie M.G."/>
            <person name="Robin C."/>
            <person name="Rogers Y.H."/>
            <person name="Rohde C."/>
            <person name="Rozas J."/>
            <person name="Rubenfield M.J."/>
            <person name="Ruiz A."/>
            <person name="Russo S."/>
            <person name="Salzberg S.L."/>
            <person name="Sanchez-Gracia A."/>
            <person name="Saranga D.J."/>
            <person name="Sato H."/>
            <person name="Schaeffer S.W."/>
            <person name="Schatz M.C."/>
            <person name="Schlenke T."/>
            <person name="Schwartz R."/>
            <person name="Segarra C."/>
            <person name="Singh R.S."/>
            <person name="Sirot L."/>
            <person name="Sirota M."/>
            <person name="Sisneros N.B."/>
            <person name="Smith C.D."/>
            <person name="Smith T.F."/>
            <person name="Spieth J."/>
            <person name="Stage D.E."/>
            <person name="Stark A."/>
            <person name="Stephan W."/>
            <person name="Strausberg R.L."/>
            <person name="Strempel S."/>
            <person name="Sturgill D."/>
            <person name="Sutton G."/>
            <person name="Sutton G.G."/>
            <person name="Tao W."/>
            <person name="Teichmann S."/>
            <person name="Tobari Y.N."/>
            <person name="Tomimura Y."/>
            <person name="Tsolas J.M."/>
            <person name="Valente V.L."/>
            <person name="Venter E."/>
            <person name="Venter J.C."/>
            <person name="Vicario S."/>
            <person name="Vieira F.G."/>
            <person name="Vilella A.J."/>
            <person name="Villasante A."/>
            <person name="Walenz B."/>
            <person name="Wang J."/>
            <person name="Wasserman M."/>
            <person name="Watts T."/>
            <person name="Wilson D."/>
            <person name="Wilson R.K."/>
            <person name="Wing R.A."/>
            <person name="Wolfner M.F."/>
            <person name="Wong A."/>
            <person name="Wong G.K."/>
            <person name="Wu C.I."/>
            <person name="Wu G."/>
            <person name="Yamamoto D."/>
            <person name="Yang H.P."/>
            <person name="Yang S.P."/>
            <person name="Yorke J.A."/>
            <person name="Yoshida K."/>
            <person name="Zdobnov E."/>
            <person name="Zhang P."/>
            <person name="Zhang Y."/>
            <person name="Zimin A.V."/>
            <person name="Baldwin J."/>
            <person name="Abdouelleil A."/>
            <person name="Abdulkadir J."/>
            <person name="Abebe A."/>
            <person name="Abera B."/>
            <person name="Abreu J."/>
            <person name="Acer S.C."/>
            <person name="Aftuck L."/>
            <person name="Alexander A."/>
            <person name="An P."/>
            <person name="Anderson E."/>
            <person name="Anderson S."/>
            <person name="Arachi H."/>
            <person name="Azer M."/>
            <person name="Bachantsang P."/>
            <person name="Barry A."/>
            <person name="Bayul T."/>
            <person name="Berlin A."/>
            <person name="Bessette D."/>
            <person name="Bloom T."/>
            <person name="Blye J."/>
            <person name="Boguslavskiy L."/>
            <person name="Bonnet C."/>
            <person name="Boukhgalter B."/>
            <person name="Bourzgui I."/>
            <person name="Brown A."/>
            <person name="Cahill P."/>
            <person name="Channer S."/>
            <person name="Cheshatsang Y."/>
            <person name="Chuda L."/>
            <person name="Citroen M."/>
            <person name="Collymore A."/>
            <person name="Cooke P."/>
            <person name="Costello M."/>
            <person name="D'Aco K."/>
            <person name="Daza R."/>
            <person name="De Haan G."/>
            <person name="DeGray S."/>
            <person name="DeMaso C."/>
            <person name="Dhargay N."/>
            <person name="Dooley K."/>
            <person name="Dooley E."/>
            <person name="Doricent M."/>
            <person name="Dorje P."/>
            <person name="Dorjee K."/>
            <person name="Dupes A."/>
            <person name="Elong R."/>
            <person name="Falk J."/>
            <person name="Farina A."/>
            <person name="Faro S."/>
            <person name="Ferguson D."/>
            <person name="Fisher S."/>
            <person name="Foley C.D."/>
            <person name="Franke A."/>
            <person name="Friedrich D."/>
            <person name="Gadbois L."/>
            <person name="Gearin G."/>
            <person name="Gearin C.R."/>
            <person name="Giannoukos G."/>
            <person name="Goode T."/>
            <person name="Graham J."/>
            <person name="Grandbois E."/>
            <person name="Grewal S."/>
            <person name="Gyaltsen K."/>
            <person name="Hafez N."/>
            <person name="Hagos B."/>
            <person name="Hall J."/>
            <person name="Henson C."/>
            <person name="Hollinger A."/>
            <person name="Honan T."/>
            <person name="Huard M.D."/>
            <person name="Hughes L."/>
            <person name="Hurhula B."/>
            <person name="Husby M.E."/>
            <person name="Kamat A."/>
            <person name="Kanga B."/>
            <person name="Kashin S."/>
            <person name="Khazanovich D."/>
            <person name="Kisner P."/>
            <person name="Lance K."/>
            <person name="Lara M."/>
            <person name="Lee W."/>
            <person name="Lennon N."/>
            <person name="Letendre F."/>
            <person name="LeVine R."/>
            <person name="Lipovsky A."/>
            <person name="Liu X."/>
            <person name="Liu J."/>
            <person name="Liu S."/>
            <person name="Lokyitsang T."/>
            <person name="Lokyitsang Y."/>
            <person name="Lubonja R."/>
            <person name="Lui A."/>
            <person name="MacDonald P."/>
            <person name="Magnisalis V."/>
            <person name="Maru K."/>
            <person name="Matthews C."/>
            <person name="McCusker W."/>
            <person name="McDonough S."/>
            <person name="Mehta T."/>
            <person name="Meldrim J."/>
            <person name="Meneus L."/>
            <person name="Mihai O."/>
            <person name="Mihalev A."/>
            <person name="Mihova T."/>
            <person name="Mittelman R."/>
            <person name="Mlenga V."/>
            <person name="Montmayeur A."/>
            <person name="Mulrain L."/>
            <person name="Navidi A."/>
            <person name="Naylor J."/>
            <person name="Negash T."/>
            <person name="Nguyen T."/>
            <person name="Nguyen N."/>
            <person name="Nicol R."/>
            <person name="Norbu C."/>
            <person name="Norbu N."/>
            <person name="Novod N."/>
            <person name="O'Neill B."/>
            <person name="Osman S."/>
            <person name="Markiewicz E."/>
            <person name="Oyono O.L."/>
            <person name="Patti C."/>
            <person name="Phunkhang P."/>
            <person name="Pierre F."/>
            <person name="Priest M."/>
            <person name="Raghuraman S."/>
            <person name="Rege F."/>
            <person name="Reyes R."/>
            <person name="Rise C."/>
            <person name="Rogov P."/>
            <person name="Ross K."/>
            <person name="Ryan E."/>
            <person name="Settipalli S."/>
            <person name="Shea T."/>
            <person name="Sherpa N."/>
            <person name="Shi L."/>
            <person name="Shih D."/>
            <person name="Sparrow T."/>
            <person name="Spaulding J."/>
            <person name="Stalker J."/>
            <person name="Stange-Thomann N."/>
            <person name="Stavropoulos S."/>
            <person name="Stone C."/>
            <person name="Strader C."/>
            <person name="Tesfaye S."/>
            <person name="Thomson T."/>
            <person name="Thoulutsang Y."/>
            <person name="Thoulutsang D."/>
            <person name="Topham K."/>
            <person name="Topping I."/>
            <person name="Tsamla T."/>
            <person name="Vassiliev H."/>
            <person name="Vo A."/>
            <person name="Wangchuk T."/>
            <person name="Wangdi T."/>
            <person name="Weiand M."/>
            <person name="Wilkinson J."/>
            <person name="Wilson A."/>
            <person name="Yadav S."/>
            <person name="Young G."/>
            <person name="Yu Q."/>
            <person name="Zembek L."/>
            <person name="Zhong D."/>
            <person name="Zimmer A."/>
            <person name="Zwirko Z."/>
            <person name="Jaffe D.B."/>
            <person name="Alvarez P."/>
            <person name="Brockman W."/>
            <person name="Butler J."/>
            <person name="Chin C."/>
            <person name="Gnerre S."/>
            <person name="Grabherr M."/>
            <person name="Kleber M."/>
            <person name="Mauceli E."/>
            <person name="MacCallum I."/>
        </authorList>
    </citation>
    <scope>NUCLEOTIDE SEQUENCE [LARGE SCALE GENOMIC DNA]</scope>
    <source>
        <strain evidence="3">Tucson 15010-1051.87</strain>
    </source>
</reference>
<evidence type="ECO:0000313" key="2">
    <source>
        <dbReference type="EMBL" id="EDW64078.1"/>
    </source>
</evidence>
<feature type="region of interest" description="Disordered" evidence="1">
    <location>
        <begin position="53"/>
        <end position="73"/>
    </location>
</feature>
<name>B4LU91_DROVI</name>
<evidence type="ECO:0000313" key="3">
    <source>
        <dbReference type="Proteomes" id="UP000008792"/>
    </source>
</evidence>
<dbReference type="EMBL" id="CH940649">
    <property type="protein sequence ID" value="EDW64078.1"/>
    <property type="molecule type" value="Genomic_DNA"/>
</dbReference>
<evidence type="ECO:0000256" key="1">
    <source>
        <dbReference type="SAM" id="MobiDB-lite"/>
    </source>
</evidence>
<dbReference type="HOGENOM" id="CLU_2560743_0_0_1"/>
<dbReference type="KEGG" id="dvi:6627327"/>
<dbReference type="PhylomeDB" id="B4LU91"/>
<proteinExistence type="predicted"/>
<sequence length="73" mass="8652">MSFELHSCELYPRIRPTEFYRTPEPRVSVQSRKAEHPRENVRMAMTTNANITFPHIIPPRTSGMRVQRNSYFS</sequence>
<organism evidence="2 3">
    <name type="scientific">Drosophila virilis</name>
    <name type="common">Fruit fly</name>
    <dbReference type="NCBI Taxonomy" id="7244"/>
    <lineage>
        <taxon>Eukaryota</taxon>
        <taxon>Metazoa</taxon>
        <taxon>Ecdysozoa</taxon>
        <taxon>Arthropoda</taxon>
        <taxon>Hexapoda</taxon>
        <taxon>Insecta</taxon>
        <taxon>Pterygota</taxon>
        <taxon>Neoptera</taxon>
        <taxon>Endopterygota</taxon>
        <taxon>Diptera</taxon>
        <taxon>Brachycera</taxon>
        <taxon>Muscomorpha</taxon>
        <taxon>Ephydroidea</taxon>
        <taxon>Drosophilidae</taxon>
        <taxon>Drosophila</taxon>
    </lineage>
</organism>
<gene>
    <name evidence="2" type="primary">Dvir\GJ24472</name>
    <name evidence="2" type="ORF">Dvir_GJ24472</name>
</gene>
<dbReference type="Proteomes" id="UP000008792">
    <property type="component" value="Unassembled WGS sequence"/>
</dbReference>
<dbReference type="InParanoid" id="B4LU91"/>